<sequence length="275" mass="32223">MKIQLGLKGSTDSRQIENRLQYHPDVFEFFTDENDFTKEGLRRLRFDLEWIKSEDVKQIVIHQPMRFHGLFTELIAPEDKCRDLYYFIDKSTNDMLQLAFDYDCQVLVHGSYSRQTQQFIDMWDDVNSARAQAYHRMDAFSALGQDHIMFENSISPIFYYGEPKENTYIYDKGYRLAFDTSHCFIKMHGSNDALLASLKQLQNHIVHYHLVDSMGLTHDSLPLGQGKIAWEQVLPLLNPKASSIYEIVLKDQLDAVEQLKSHEYLLQLTQKLRKA</sequence>
<dbReference type="Gene3D" id="3.20.20.150">
    <property type="entry name" value="Divalent-metal-dependent TIM barrel enzymes"/>
    <property type="match status" value="1"/>
</dbReference>
<organism evidence="1 2">
    <name type="scientific">Ligilactobacillus ruminis</name>
    <dbReference type="NCBI Taxonomy" id="1623"/>
    <lineage>
        <taxon>Bacteria</taxon>
        <taxon>Bacillati</taxon>
        <taxon>Bacillota</taxon>
        <taxon>Bacilli</taxon>
        <taxon>Lactobacillales</taxon>
        <taxon>Lactobacillaceae</taxon>
        <taxon>Ligilactobacillus</taxon>
    </lineage>
</organism>
<comment type="caution">
    <text evidence="1">The sequence shown here is derived from an EMBL/GenBank/DDBJ whole genome shotgun (WGS) entry which is preliminary data.</text>
</comment>
<gene>
    <name evidence="1" type="ORF">SAMN05216431_10387</name>
</gene>
<evidence type="ECO:0008006" key="3">
    <source>
        <dbReference type="Google" id="ProtNLM"/>
    </source>
</evidence>
<evidence type="ECO:0000313" key="1">
    <source>
        <dbReference type="EMBL" id="SEM48368.1"/>
    </source>
</evidence>
<protein>
    <recommendedName>
        <fullName evidence="3">Sugar phosphate isomerase/epimerase</fullName>
    </recommendedName>
</protein>
<reference evidence="1 2" key="1">
    <citation type="submission" date="2016-10" db="EMBL/GenBank/DDBJ databases">
        <authorList>
            <person name="Varghese N."/>
            <person name="Submissions S."/>
        </authorList>
    </citation>
    <scope>NUCLEOTIDE SEQUENCE [LARGE SCALE GENOMIC DNA]</scope>
    <source>
        <strain evidence="1 2">WC1T17</strain>
    </source>
</reference>
<dbReference type="SUPFAM" id="SSF51658">
    <property type="entry name" value="Xylose isomerase-like"/>
    <property type="match status" value="1"/>
</dbReference>
<accession>A0ABY1AA78</accession>
<dbReference type="EMBL" id="FOCC01000003">
    <property type="protein sequence ID" value="SEM48368.1"/>
    <property type="molecule type" value="Genomic_DNA"/>
</dbReference>
<dbReference type="InterPro" id="IPR036237">
    <property type="entry name" value="Xyl_isomerase-like_sf"/>
</dbReference>
<dbReference type="Proteomes" id="UP000182089">
    <property type="component" value="Unassembled WGS sequence"/>
</dbReference>
<name>A0ABY1AA78_9LACO</name>
<proteinExistence type="predicted"/>
<evidence type="ECO:0000313" key="2">
    <source>
        <dbReference type="Proteomes" id="UP000182089"/>
    </source>
</evidence>